<dbReference type="PRINTS" id="PR00455">
    <property type="entry name" value="HTHTETR"/>
</dbReference>
<keyword evidence="1 2" id="KW-0238">DNA-binding</keyword>
<dbReference type="Pfam" id="PF00440">
    <property type="entry name" value="TetR_N"/>
    <property type="match status" value="1"/>
</dbReference>
<dbReference type="PROSITE" id="PS50977">
    <property type="entry name" value="HTH_TETR_2"/>
    <property type="match status" value="1"/>
</dbReference>
<dbReference type="EMBL" id="CP059733">
    <property type="protein sequence ID" value="WDE06695.1"/>
    <property type="molecule type" value="Genomic_DNA"/>
</dbReference>
<dbReference type="PROSITE" id="PS01081">
    <property type="entry name" value="HTH_TETR_1"/>
    <property type="match status" value="1"/>
</dbReference>
<reference evidence="4 5" key="2">
    <citation type="journal article" date="2022" name="Mar. Drugs">
        <title>Bioassay-Guided Fractionation Leads to the Detection of Cholic Acid Generated by the Rare Thalassomonas sp.</title>
        <authorList>
            <person name="Pheiffer F."/>
            <person name="Schneider Y.K."/>
            <person name="Hansen E.H."/>
            <person name="Andersen J.H."/>
            <person name="Isaksson J."/>
            <person name="Busche T."/>
            <person name="R C."/>
            <person name="Kalinowski J."/>
            <person name="Zyl L.V."/>
            <person name="Trindade M."/>
        </authorList>
    </citation>
    <scope>NUCLEOTIDE SEQUENCE [LARGE SCALE GENOMIC DNA]</scope>
    <source>
        <strain evidence="4 5">XOM25</strain>
    </source>
</reference>
<dbReference type="Gene3D" id="1.10.357.10">
    <property type="entry name" value="Tetracycline Repressor, domain 2"/>
    <property type="match status" value="1"/>
</dbReference>
<organism evidence="4 5">
    <name type="scientific">Thalassomonas viridans</name>
    <dbReference type="NCBI Taxonomy" id="137584"/>
    <lineage>
        <taxon>Bacteria</taxon>
        <taxon>Pseudomonadati</taxon>
        <taxon>Pseudomonadota</taxon>
        <taxon>Gammaproteobacteria</taxon>
        <taxon>Alteromonadales</taxon>
        <taxon>Colwelliaceae</taxon>
        <taxon>Thalassomonas</taxon>
    </lineage>
</organism>
<protein>
    <submittedName>
        <fullName evidence="4">TetR family transcriptional regulator</fullName>
    </submittedName>
</protein>
<dbReference type="AlphaFoldDB" id="A0AAE9Z626"/>
<accession>A0AAE9Z626</accession>
<evidence type="ECO:0000313" key="4">
    <source>
        <dbReference type="EMBL" id="WDE06695.1"/>
    </source>
</evidence>
<dbReference type="PANTHER" id="PTHR43479">
    <property type="entry name" value="ACREF/ENVCD OPERON REPRESSOR-RELATED"/>
    <property type="match status" value="1"/>
</dbReference>
<evidence type="ECO:0000256" key="2">
    <source>
        <dbReference type="PROSITE-ProRule" id="PRU00335"/>
    </source>
</evidence>
<dbReference type="InterPro" id="IPR001647">
    <property type="entry name" value="HTH_TetR"/>
</dbReference>
<feature type="DNA-binding region" description="H-T-H motif" evidence="2">
    <location>
        <begin position="33"/>
        <end position="52"/>
    </location>
</feature>
<dbReference type="InterPro" id="IPR050624">
    <property type="entry name" value="HTH-type_Tx_Regulator"/>
</dbReference>
<dbReference type="PANTHER" id="PTHR43479:SF11">
    <property type="entry name" value="ACREF_ENVCD OPERON REPRESSOR-RELATED"/>
    <property type="match status" value="1"/>
</dbReference>
<sequence length="210" mass="23415">MARKTKEEAERTRKTLIHAALMHFSEHGVAHTTLNDISKAAGVTKGAFYWHFKNKLEIFEAIVEEYSAPLDQKTIAIVEQAEDPLAGLFDSLEYFSSEVEKSPELTALFTVSFYKCEYTRELTPLLKFDQQEVAKTKEIIIAALKKLPDSSWQGKQPGNLDFIAAIAIDAVTGVLLRWCRDREGSLPEQVVNTAKVVLSGSGILLTSQKP</sequence>
<keyword evidence="5" id="KW-1185">Reference proteome</keyword>
<reference evidence="4 5" key="1">
    <citation type="journal article" date="2015" name="Genome Announc.">
        <title>Draft Genome Sequences of Marine Isolates of Thalassomonas viridans and Thalassomonas actiniarum.</title>
        <authorList>
            <person name="Olonade I."/>
            <person name="van Zyl L.J."/>
            <person name="Trindade M."/>
        </authorList>
    </citation>
    <scope>NUCLEOTIDE SEQUENCE [LARGE SCALE GENOMIC DNA]</scope>
    <source>
        <strain evidence="4 5">XOM25</strain>
    </source>
</reference>
<dbReference type="Proteomes" id="UP000032352">
    <property type="component" value="Chromosome"/>
</dbReference>
<gene>
    <name evidence="4" type="ORF">SG34_007260</name>
</gene>
<evidence type="ECO:0000259" key="3">
    <source>
        <dbReference type="PROSITE" id="PS50977"/>
    </source>
</evidence>
<dbReference type="SUPFAM" id="SSF46689">
    <property type="entry name" value="Homeodomain-like"/>
    <property type="match status" value="1"/>
</dbReference>
<evidence type="ECO:0000313" key="5">
    <source>
        <dbReference type="Proteomes" id="UP000032352"/>
    </source>
</evidence>
<dbReference type="RefSeq" id="WP_044840556.1">
    <property type="nucleotide sequence ID" value="NZ_CP059733.1"/>
</dbReference>
<name>A0AAE9Z626_9GAMM</name>
<dbReference type="GO" id="GO:0003677">
    <property type="term" value="F:DNA binding"/>
    <property type="evidence" value="ECO:0007669"/>
    <property type="project" value="UniProtKB-UniRule"/>
</dbReference>
<dbReference type="KEGG" id="tvd:SG34_007260"/>
<dbReference type="InterPro" id="IPR023772">
    <property type="entry name" value="DNA-bd_HTH_TetR-type_CS"/>
</dbReference>
<evidence type="ECO:0000256" key="1">
    <source>
        <dbReference type="ARBA" id="ARBA00023125"/>
    </source>
</evidence>
<proteinExistence type="predicted"/>
<feature type="domain" description="HTH tetR-type" evidence="3">
    <location>
        <begin position="10"/>
        <end position="70"/>
    </location>
</feature>
<dbReference type="InterPro" id="IPR009057">
    <property type="entry name" value="Homeodomain-like_sf"/>
</dbReference>